<evidence type="ECO:0000313" key="3">
    <source>
        <dbReference type="Proteomes" id="UP000537131"/>
    </source>
</evidence>
<reference evidence="2 3" key="1">
    <citation type="submission" date="2020-06" db="EMBL/GenBank/DDBJ databases">
        <title>Complete Genome Sequence of Clostridium muelleri sp. nov. P21T, an Acid-Alcohol Producing Acetogen Isolated from Old Hay.</title>
        <authorList>
            <person name="Duncan K.E."/>
            <person name="Tanner R.S."/>
        </authorList>
    </citation>
    <scope>NUCLEOTIDE SEQUENCE [LARGE SCALE GENOMIC DNA]</scope>
    <source>
        <strain evidence="2 3">P21</strain>
    </source>
</reference>
<sequence length="83" mass="9941">MSFIFSLILLALVIIPIIVECIKTNRKHKLLPILIYFNLIIISFLERLSVNRHLIILALCANLVFVIRFIYMEYNDRYESKKW</sequence>
<gene>
    <name evidence="2" type="ORF">HBE96_14460</name>
</gene>
<comment type="caution">
    <text evidence="2">The sequence shown here is derived from an EMBL/GenBank/DDBJ whole genome shotgun (WGS) entry which is preliminary data.</text>
</comment>
<keyword evidence="1" id="KW-1133">Transmembrane helix</keyword>
<name>A0A7Y0HPM5_9CLOT</name>
<feature type="transmembrane region" description="Helical" evidence="1">
    <location>
        <begin position="55"/>
        <end position="74"/>
    </location>
</feature>
<organism evidence="2 3">
    <name type="scientific">Clostridium muellerianum</name>
    <dbReference type="NCBI Taxonomy" id="2716538"/>
    <lineage>
        <taxon>Bacteria</taxon>
        <taxon>Bacillati</taxon>
        <taxon>Bacillota</taxon>
        <taxon>Clostridia</taxon>
        <taxon>Eubacteriales</taxon>
        <taxon>Clostridiaceae</taxon>
        <taxon>Clostridium</taxon>
    </lineage>
</organism>
<keyword evidence="3" id="KW-1185">Reference proteome</keyword>
<accession>A0A7Y0HPM5</accession>
<keyword evidence="1" id="KW-0472">Membrane</keyword>
<evidence type="ECO:0000313" key="2">
    <source>
        <dbReference type="EMBL" id="NMM63857.1"/>
    </source>
</evidence>
<keyword evidence="1" id="KW-0812">Transmembrane</keyword>
<dbReference type="EMBL" id="JABBNI010000025">
    <property type="protein sequence ID" value="NMM63857.1"/>
    <property type="molecule type" value="Genomic_DNA"/>
</dbReference>
<dbReference type="AlphaFoldDB" id="A0A7Y0HPM5"/>
<feature type="transmembrane region" description="Helical" evidence="1">
    <location>
        <begin position="31"/>
        <end position="48"/>
    </location>
</feature>
<evidence type="ECO:0000256" key="1">
    <source>
        <dbReference type="SAM" id="Phobius"/>
    </source>
</evidence>
<protein>
    <submittedName>
        <fullName evidence="2">Uncharacterized protein</fullName>
    </submittedName>
</protein>
<proteinExistence type="predicted"/>
<dbReference type="Proteomes" id="UP000537131">
    <property type="component" value="Unassembled WGS sequence"/>
</dbReference>